<feature type="repeat" description="Filamin" evidence="9">
    <location>
        <begin position="955"/>
        <end position="1040"/>
    </location>
</feature>
<dbReference type="InterPro" id="IPR001298">
    <property type="entry name" value="Filamin/ABP280_rpt"/>
</dbReference>
<evidence type="ECO:0000256" key="9">
    <source>
        <dbReference type="PROSITE-ProRule" id="PRU00087"/>
    </source>
</evidence>
<dbReference type="InterPro" id="IPR036872">
    <property type="entry name" value="CH_dom_sf"/>
</dbReference>
<dbReference type="GO" id="GO:0005856">
    <property type="term" value="C:cytoskeleton"/>
    <property type="evidence" value="ECO:0007669"/>
    <property type="project" value="UniProtKB-SubCell"/>
</dbReference>
<feature type="repeat" description="Filamin" evidence="9">
    <location>
        <begin position="1044"/>
        <end position="1136"/>
    </location>
</feature>
<dbReference type="InterPro" id="IPR017868">
    <property type="entry name" value="Filamin/ABP280_repeat-like"/>
</dbReference>
<keyword evidence="4" id="KW-0597">Phosphoprotein</keyword>
<organism evidence="11 12">
    <name type="scientific">Bagarius yarrelli</name>
    <name type="common">Goonch</name>
    <name type="synonym">Bagrus yarrelli</name>
    <dbReference type="NCBI Taxonomy" id="175774"/>
    <lineage>
        <taxon>Eukaryota</taxon>
        <taxon>Metazoa</taxon>
        <taxon>Chordata</taxon>
        <taxon>Craniata</taxon>
        <taxon>Vertebrata</taxon>
        <taxon>Euteleostomi</taxon>
        <taxon>Actinopterygii</taxon>
        <taxon>Neopterygii</taxon>
        <taxon>Teleostei</taxon>
        <taxon>Ostariophysi</taxon>
        <taxon>Siluriformes</taxon>
        <taxon>Sisoridae</taxon>
        <taxon>Sisorinae</taxon>
        <taxon>Bagarius</taxon>
    </lineage>
</organism>
<dbReference type="FunFam" id="2.60.40.10:FF:000096">
    <property type="entry name" value="filamin-C isoform X2"/>
    <property type="match status" value="1"/>
</dbReference>
<feature type="repeat" description="Filamin" evidence="9">
    <location>
        <begin position="407"/>
        <end position="505"/>
    </location>
</feature>
<feature type="region of interest" description="Disordered" evidence="10">
    <location>
        <begin position="621"/>
        <end position="654"/>
    </location>
</feature>
<dbReference type="Gene3D" id="2.60.40.10">
    <property type="entry name" value="Immunoglobulins"/>
    <property type="match status" value="8"/>
</dbReference>
<comment type="subcellular location">
    <subcellularLocation>
        <location evidence="1">Cytoplasm</location>
        <location evidence="1">Cytoskeleton</location>
    </subcellularLocation>
</comment>
<dbReference type="EMBL" id="VCAZ01000001">
    <property type="protein sequence ID" value="TSK13315.1"/>
    <property type="molecule type" value="Genomic_DNA"/>
</dbReference>
<dbReference type="SMART" id="SM00557">
    <property type="entry name" value="IG_FLMN"/>
    <property type="match status" value="7"/>
</dbReference>
<evidence type="ECO:0000256" key="5">
    <source>
        <dbReference type="ARBA" id="ARBA00022737"/>
    </source>
</evidence>
<dbReference type="GO" id="GO:0007399">
    <property type="term" value="P:nervous system development"/>
    <property type="evidence" value="ECO:0007669"/>
    <property type="project" value="UniProtKB-ARBA"/>
</dbReference>
<evidence type="ECO:0000313" key="12">
    <source>
        <dbReference type="Proteomes" id="UP000319801"/>
    </source>
</evidence>
<evidence type="ECO:0000256" key="1">
    <source>
        <dbReference type="ARBA" id="ARBA00004245"/>
    </source>
</evidence>
<dbReference type="FunFam" id="2.60.40.10:FF:000001">
    <property type="entry name" value="Filamin-C isoform b"/>
    <property type="match status" value="3"/>
</dbReference>
<feature type="repeat" description="Filamin" evidence="9">
    <location>
        <begin position="647"/>
        <end position="695"/>
    </location>
</feature>
<dbReference type="InterPro" id="IPR044801">
    <property type="entry name" value="Filamin"/>
</dbReference>
<evidence type="ECO:0000256" key="10">
    <source>
        <dbReference type="SAM" id="MobiDB-lite"/>
    </source>
</evidence>
<dbReference type="Gene3D" id="1.10.418.10">
    <property type="entry name" value="Calponin-like domain"/>
    <property type="match status" value="1"/>
</dbReference>
<keyword evidence="7" id="KW-0009">Actin-binding</keyword>
<dbReference type="GO" id="GO:0030036">
    <property type="term" value="P:actin cytoskeleton organization"/>
    <property type="evidence" value="ECO:0007669"/>
    <property type="project" value="InterPro"/>
</dbReference>
<feature type="compositionally biased region" description="Basic and acidic residues" evidence="10">
    <location>
        <begin position="35"/>
        <end position="55"/>
    </location>
</feature>
<sequence length="1268" mass="139439">MDCGLRLPPVIEEVMDAADDLCELKAELPSLSDGLTDKERESLDDNEDKEEKELEVGIGEKGLEEEKEGKEEKAEDGERVKKKELEDEEELEELRAQVVQLMLELEEAREVSQRHEESYNELQGLLEDERLASANQAESFTKQIQKLQAQLRSVQEELDSLEEEKASELWEAQEELRVAQEEVQELQQSAEEAAAERENDIALLQEELCRLRAELQRLHNTTQEYELELTTLRAEISMKSQSREKQEQTGTEGEVGQLKDKCRSLMDECQTLRNENQHLAEKLQLLEQQRDREEQESQKVDEEQAVKAEVYMSILQTEQTSQRVDSCLQKNSSENKAVNPQQRSEELSELFTLRDQLIQAEEKASQVQRQVIAPEEIVDPNVDEHSVMTYLSQFPKAKLKPGAPLRSKTLHPKRAKAYGPGIEPRGNMVLKPAEFIVETVEAGLGEVLVYIEDPEGHTEEARVIPNNDKNRTYSVVYLPKVEGLHKVKVLFAGQDINNSPFLVNVSKALGDPNKVQARGPGLEPVGNVANKPTYFDIYTAGAGAGDVGVIIVDSQGRRDTVEIILENRGDSIFRCTYGPVLEGPHVIYVTFAGQQIPRSPFTVHISEAVLSSVPAGSPVQIIPQSIRTPPSEKSKKVPPPTPPKPRRATSNPNACRAIGRGLQPKGVRVKEVADFKVYTRGAGSGDLRVLIKNPTSRGLVIWMPWILYARCNVNIGEGSHPENVKVYGPGVEKSGLKANEPTYFTVDCCEAGQGDVSIGIKCAPGVVGPAEADIDFDIIKNDNDTFTVKYTPPGPGRYTIMVLFADQACDTVPIIEEPCDKVQLQQPYTPYQGYSPHWATEEPVTAINGMEPMLRPFSLVIPFTVQKGEITVFFVASIFLSHSLYISGETSTQEMTAQVTSPSGKMEDAEIIEGEDSTYSVRFVPQEMGPHTVNVKYRDQHVPGSPFQFTVGPLGEGGAHKETGLKVNQEASFAVQLNGARGMIDAKVHTPSGAVEECYITELDNDKHAIRFIPRENGVHSIDVRFNGSHIPGSPFKIRVGEPGQVGDPGMVSAFGPGLEGGTTGVPSEFIVNTVNAGNGALSVTIDGPSKVKMDCQECPEGYKVTYTPMAPGSYLISIKYGGPQHIVGSPFKAKVTGPRLSGGHSLHETSSVLVETVTKSSTMAGSFASLPKFSSDASKVVSRGSGLSKAFIGQKNTFTVDCSKAGTNMLMVGVHGPKTPCEEVYVKHMGNRMYNVTYTVKEKGDYILIVKWGDEMVPGSPFHVTVP</sequence>
<dbReference type="Pfam" id="PF00630">
    <property type="entry name" value="Filamin"/>
    <property type="match status" value="7"/>
</dbReference>
<feature type="compositionally biased region" description="Basic and acidic residues" evidence="10">
    <location>
        <begin position="61"/>
        <end position="85"/>
    </location>
</feature>
<evidence type="ECO:0000313" key="11">
    <source>
        <dbReference type="EMBL" id="TSK13315.1"/>
    </source>
</evidence>
<feature type="repeat" description="Filamin" evidence="9">
    <location>
        <begin position="1173"/>
        <end position="1267"/>
    </location>
</feature>
<feature type="repeat" description="Filamin" evidence="9">
    <location>
        <begin position="868"/>
        <end position="951"/>
    </location>
</feature>
<dbReference type="Proteomes" id="UP000319801">
    <property type="component" value="Unassembled WGS sequence"/>
</dbReference>
<dbReference type="InterPro" id="IPR013783">
    <property type="entry name" value="Ig-like_fold"/>
</dbReference>
<evidence type="ECO:0000256" key="6">
    <source>
        <dbReference type="ARBA" id="ARBA00022843"/>
    </source>
</evidence>
<gene>
    <name evidence="11" type="ORF">Baya_0189</name>
</gene>
<keyword evidence="8" id="KW-0206">Cytoskeleton</keyword>
<dbReference type="GO" id="GO:0051015">
    <property type="term" value="F:actin filament binding"/>
    <property type="evidence" value="ECO:0007669"/>
    <property type="project" value="InterPro"/>
</dbReference>
<dbReference type="PANTHER" id="PTHR38537:SF12">
    <property type="entry name" value="FILAMIN-C"/>
    <property type="match status" value="1"/>
</dbReference>
<keyword evidence="3" id="KW-0963">Cytoplasm</keyword>
<name>A0A556THI2_BAGYA</name>
<accession>A0A556THI2</accession>
<keyword evidence="5" id="KW-0677">Repeat</keyword>
<dbReference type="PANTHER" id="PTHR38537">
    <property type="entry name" value="JITTERBUG, ISOFORM N"/>
    <property type="match status" value="1"/>
</dbReference>
<dbReference type="FunFam" id="2.60.40.10:FF:000102">
    <property type="entry name" value="filamin-B isoform X2"/>
    <property type="match status" value="1"/>
</dbReference>
<dbReference type="FunFam" id="2.60.40.10:FF:000092">
    <property type="entry name" value="Filamin-B isoform B"/>
    <property type="match status" value="1"/>
</dbReference>
<keyword evidence="6" id="KW-0832">Ubl conjugation</keyword>
<protein>
    <submittedName>
        <fullName evidence="11">Filamin-C</fullName>
    </submittedName>
</protein>
<evidence type="ECO:0000256" key="4">
    <source>
        <dbReference type="ARBA" id="ARBA00022553"/>
    </source>
</evidence>
<evidence type="ECO:0000256" key="2">
    <source>
        <dbReference type="ARBA" id="ARBA00009238"/>
    </source>
</evidence>
<keyword evidence="12" id="KW-1185">Reference proteome</keyword>
<evidence type="ECO:0000256" key="8">
    <source>
        <dbReference type="ARBA" id="ARBA00023212"/>
    </source>
</evidence>
<evidence type="ECO:0000256" key="3">
    <source>
        <dbReference type="ARBA" id="ARBA00022490"/>
    </source>
</evidence>
<dbReference type="OrthoDB" id="5334309at2759"/>
<dbReference type="SUPFAM" id="SSF81296">
    <property type="entry name" value="E set domains"/>
    <property type="match status" value="8"/>
</dbReference>
<dbReference type="InterPro" id="IPR014756">
    <property type="entry name" value="Ig_E-set"/>
</dbReference>
<feature type="repeat" description="Filamin" evidence="9">
    <location>
        <begin position="507"/>
        <end position="605"/>
    </location>
</feature>
<comment type="similarity">
    <text evidence="2">Belongs to the filamin family.</text>
</comment>
<feature type="region of interest" description="Disordered" evidence="10">
    <location>
        <begin position="27"/>
        <end position="88"/>
    </location>
</feature>
<comment type="caution">
    <text evidence="11">The sequence shown here is derived from an EMBL/GenBank/DDBJ whole genome shotgun (WGS) entry which is preliminary data.</text>
</comment>
<proteinExistence type="inferred from homology"/>
<dbReference type="PROSITE" id="PS50194">
    <property type="entry name" value="FILAMIN_REPEAT"/>
    <property type="match status" value="8"/>
</dbReference>
<feature type="repeat" description="Filamin" evidence="9">
    <location>
        <begin position="716"/>
        <end position="814"/>
    </location>
</feature>
<reference evidence="11 12" key="1">
    <citation type="journal article" date="2019" name="Genome Biol. Evol.">
        <title>Whole-Genome Sequencing of the Giant Devil Catfish, Bagarius yarrelli.</title>
        <authorList>
            <person name="Jiang W."/>
            <person name="Lv Y."/>
            <person name="Cheng L."/>
            <person name="Yang K."/>
            <person name="Chao B."/>
            <person name="Wang X."/>
            <person name="Li Y."/>
            <person name="Pan X."/>
            <person name="You X."/>
            <person name="Zhang Y."/>
            <person name="Yang J."/>
            <person name="Li J."/>
            <person name="Zhang X."/>
            <person name="Liu S."/>
            <person name="Sun C."/>
            <person name="Yang J."/>
            <person name="Shi Q."/>
        </authorList>
    </citation>
    <scope>NUCLEOTIDE SEQUENCE [LARGE SCALE GENOMIC DNA]</scope>
    <source>
        <strain evidence="11">JWS20170419001</strain>
        <tissue evidence="11">Muscle</tissue>
    </source>
</reference>
<evidence type="ECO:0000256" key="7">
    <source>
        <dbReference type="ARBA" id="ARBA00023203"/>
    </source>
</evidence>
<dbReference type="AlphaFoldDB" id="A0A556THI2"/>